<feature type="signal peptide" evidence="1">
    <location>
        <begin position="1"/>
        <end position="24"/>
    </location>
</feature>
<comment type="caution">
    <text evidence="3">The sequence shown here is derived from an EMBL/GenBank/DDBJ whole genome shotgun (WGS) entry which is preliminary data.</text>
</comment>
<dbReference type="InterPro" id="IPR026983">
    <property type="entry name" value="DHC"/>
</dbReference>
<dbReference type="InterPro" id="IPR027417">
    <property type="entry name" value="P-loop_NTPase"/>
</dbReference>
<dbReference type="Pfam" id="PF17857">
    <property type="entry name" value="AAA_lid_1"/>
    <property type="match status" value="1"/>
</dbReference>
<organism evidence="3 4">
    <name type="scientific">Plutella xylostella</name>
    <name type="common">Diamondback moth</name>
    <name type="synonym">Plutella maculipennis</name>
    <dbReference type="NCBI Taxonomy" id="51655"/>
    <lineage>
        <taxon>Eukaryota</taxon>
        <taxon>Metazoa</taxon>
        <taxon>Ecdysozoa</taxon>
        <taxon>Arthropoda</taxon>
        <taxon>Hexapoda</taxon>
        <taxon>Insecta</taxon>
        <taxon>Pterygota</taxon>
        <taxon>Neoptera</taxon>
        <taxon>Endopterygota</taxon>
        <taxon>Lepidoptera</taxon>
        <taxon>Glossata</taxon>
        <taxon>Ditrysia</taxon>
        <taxon>Yponomeutoidea</taxon>
        <taxon>Plutellidae</taxon>
        <taxon>Plutella</taxon>
    </lineage>
</organism>
<gene>
    <name evidence="3" type="ORF">PLXY2_LOCUS1294</name>
</gene>
<name>A0A8S4D5D6_PLUXY</name>
<feature type="chain" id="PRO_5035911519" evidence="1">
    <location>
        <begin position="25"/>
        <end position="303"/>
    </location>
</feature>
<evidence type="ECO:0000313" key="3">
    <source>
        <dbReference type="EMBL" id="CAG9093239.1"/>
    </source>
</evidence>
<dbReference type="PANTHER" id="PTHR22878">
    <property type="entry name" value="DYNEIN HEAVY CHAIN 6, AXONEMAL-LIKE-RELATED"/>
    <property type="match status" value="1"/>
</dbReference>
<reference evidence="3" key="1">
    <citation type="submission" date="2020-11" db="EMBL/GenBank/DDBJ databases">
        <authorList>
            <person name="Whiteford S."/>
        </authorList>
    </citation>
    <scope>NUCLEOTIDE SEQUENCE</scope>
</reference>
<dbReference type="Gene3D" id="1.20.920.30">
    <property type="match status" value="1"/>
</dbReference>
<dbReference type="SUPFAM" id="SSF52540">
    <property type="entry name" value="P-loop containing nucleoside triphosphate hydrolases"/>
    <property type="match status" value="1"/>
</dbReference>
<sequence length="303" mass="34331">MLPPGCFTHTLSLLVSAMLPPGSSQHVSRRLLRLALLVAVDTFPDHTLMKIFTSITDWHFAKGFVESLVRQSKAVVSATIDVYRAVTESFLPTPSKCHYLFNLRDLSRVIKGVLLVPATHMKDLNKLVALWLHETYRCFCDRLVNDEDREKLFAIAYKAVYANFRVHLDAVLTDLGYLEAGETPAHAHAASIVFGNYMQPDADPKIYDLVQDIDDMAVKMEYYLGEYNAASCSPMRLVMFRCALDHVSRCARVLLQDNGACALTSCTTWDVPATERKPEDPRDFLSNLGRLLAFWRERGWLNR</sequence>
<dbReference type="InterPro" id="IPR041589">
    <property type="entry name" value="DNAH3_AAA_lid_1"/>
</dbReference>
<dbReference type="AlphaFoldDB" id="A0A8S4D5D6"/>
<dbReference type="PANTHER" id="PTHR22878:SF71">
    <property type="entry name" value="DYNEIN, AXONEMAL, HEAVY CHAIN 3"/>
    <property type="match status" value="1"/>
</dbReference>
<protein>
    <submittedName>
        <fullName evidence="3">(diamondback moth) hypothetical protein</fullName>
    </submittedName>
</protein>
<feature type="domain" description="Dynein heavy chain 3 AAA+ lid" evidence="2">
    <location>
        <begin position="76"/>
        <end position="164"/>
    </location>
</feature>
<proteinExistence type="predicted"/>
<dbReference type="EMBL" id="CAJHNJ030000003">
    <property type="protein sequence ID" value="CAG9093239.1"/>
    <property type="molecule type" value="Genomic_DNA"/>
</dbReference>
<evidence type="ECO:0000313" key="4">
    <source>
        <dbReference type="Proteomes" id="UP000653454"/>
    </source>
</evidence>
<accession>A0A8S4D5D6</accession>
<dbReference type="Proteomes" id="UP000653454">
    <property type="component" value="Unassembled WGS sequence"/>
</dbReference>
<dbReference type="GO" id="GO:0030286">
    <property type="term" value="C:dynein complex"/>
    <property type="evidence" value="ECO:0007669"/>
    <property type="project" value="InterPro"/>
</dbReference>
<dbReference type="GO" id="GO:0007018">
    <property type="term" value="P:microtubule-based movement"/>
    <property type="evidence" value="ECO:0007669"/>
    <property type="project" value="InterPro"/>
</dbReference>
<dbReference type="GO" id="GO:0051959">
    <property type="term" value="F:dynein light intermediate chain binding"/>
    <property type="evidence" value="ECO:0007669"/>
    <property type="project" value="InterPro"/>
</dbReference>
<evidence type="ECO:0000256" key="1">
    <source>
        <dbReference type="SAM" id="SignalP"/>
    </source>
</evidence>
<dbReference type="FunFam" id="1.20.920.30:FF:000002">
    <property type="entry name" value="Dynein axonemal heavy chain 3"/>
    <property type="match status" value="1"/>
</dbReference>
<evidence type="ECO:0000259" key="2">
    <source>
        <dbReference type="Pfam" id="PF17857"/>
    </source>
</evidence>
<dbReference type="GO" id="GO:0045505">
    <property type="term" value="F:dynein intermediate chain binding"/>
    <property type="evidence" value="ECO:0007669"/>
    <property type="project" value="InterPro"/>
</dbReference>
<keyword evidence="1" id="KW-0732">Signal</keyword>
<keyword evidence="4" id="KW-1185">Reference proteome</keyword>